<dbReference type="EMBL" id="CAJPDS010000032">
    <property type="protein sequence ID" value="CAF9923062.1"/>
    <property type="molecule type" value="Genomic_DNA"/>
</dbReference>
<reference evidence="2" key="1">
    <citation type="submission" date="2021-03" db="EMBL/GenBank/DDBJ databases">
        <authorList>
            <person name="Tagirdzhanova G."/>
        </authorList>
    </citation>
    <scope>NUCLEOTIDE SEQUENCE</scope>
</reference>
<sequence>MFQQLPTKVLRPRNLVALICARRVHLLHQIYSKYTHPHVGGLPFRPISDIELAPCRLASSTPGEEPSMATLSDLLDRIQPLQYLQFRLPAGAEDIRIEDASRYRYSIKEFQPIKRKEPVYCKRAGQSKEIHITTSLHPDAFKHRLRVAYGLVEEGRRVEFHLRAATKRKSFTVDWAVRNLPYLRPDVMLRSMPEGTVVIVPPVENKKRQELIWAVSNSVGDQALMKSEEKKARKRRIAKQGAPEQEAPKKEPSVIPSFAAAVERSKRLEPRQWQGFRDDDEDSSRSDEDSSRSDEDSSRSDEDSNGSDEATTGPFKIHRDPGRLVSRSSSSTKK</sequence>
<evidence type="ECO:0000313" key="3">
    <source>
        <dbReference type="Proteomes" id="UP000664521"/>
    </source>
</evidence>
<gene>
    <name evidence="2" type="ORF">HETSPECPRED_005230</name>
</gene>
<proteinExistence type="predicted"/>
<organism evidence="2 3">
    <name type="scientific">Heterodermia speciosa</name>
    <dbReference type="NCBI Taxonomy" id="116794"/>
    <lineage>
        <taxon>Eukaryota</taxon>
        <taxon>Fungi</taxon>
        <taxon>Dikarya</taxon>
        <taxon>Ascomycota</taxon>
        <taxon>Pezizomycotina</taxon>
        <taxon>Lecanoromycetes</taxon>
        <taxon>OSLEUM clade</taxon>
        <taxon>Lecanoromycetidae</taxon>
        <taxon>Caliciales</taxon>
        <taxon>Physciaceae</taxon>
        <taxon>Heterodermia</taxon>
    </lineage>
</organism>
<comment type="caution">
    <text evidence="2">The sequence shown here is derived from an EMBL/GenBank/DDBJ whole genome shotgun (WGS) entry which is preliminary data.</text>
</comment>
<feature type="region of interest" description="Disordered" evidence="1">
    <location>
        <begin position="224"/>
        <end position="334"/>
    </location>
</feature>
<dbReference type="OrthoDB" id="3792666at2759"/>
<name>A0A8H3ICJ1_9LECA</name>
<protein>
    <submittedName>
        <fullName evidence="2">Uncharacterized protein</fullName>
    </submittedName>
</protein>
<dbReference type="Proteomes" id="UP000664521">
    <property type="component" value="Unassembled WGS sequence"/>
</dbReference>
<evidence type="ECO:0000256" key="1">
    <source>
        <dbReference type="SAM" id="MobiDB-lite"/>
    </source>
</evidence>
<keyword evidence="3" id="KW-1185">Reference proteome</keyword>
<dbReference type="AlphaFoldDB" id="A0A8H3ICJ1"/>
<accession>A0A8H3ICJ1</accession>
<evidence type="ECO:0000313" key="2">
    <source>
        <dbReference type="EMBL" id="CAF9923062.1"/>
    </source>
</evidence>
<feature type="compositionally biased region" description="Basic and acidic residues" evidence="1">
    <location>
        <begin position="283"/>
        <end position="302"/>
    </location>
</feature>